<organism evidence="1 2">
    <name type="scientific">Cymbomonas tetramitiformis</name>
    <dbReference type="NCBI Taxonomy" id="36881"/>
    <lineage>
        <taxon>Eukaryota</taxon>
        <taxon>Viridiplantae</taxon>
        <taxon>Chlorophyta</taxon>
        <taxon>Pyramimonadophyceae</taxon>
        <taxon>Pyramimonadales</taxon>
        <taxon>Pyramimonadaceae</taxon>
        <taxon>Cymbomonas</taxon>
    </lineage>
</organism>
<comment type="caution">
    <text evidence="1">The sequence shown here is derived from an EMBL/GenBank/DDBJ whole genome shotgun (WGS) entry which is preliminary data.</text>
</comment>
<proteinExistence type="predicted"/>
<evidence type="ECO:0000313" key="2">
    <source>
        <dbReference type="Proteomes" id="UP001190700"/>
    </source>
</evidence>
<name>A0AAE0EMS9_9CHLO</name>
<protein>
    <submittedName>
        <fullName evidence="1">Uncharacterized protein</fullName>
    </submittedName>
</protein>
<gene>
    <name evidence="1" type="ORF">CYMTET_55600</name>
</gene>
<dbReference type="AlphaFoldDB" id="A0AAE0EMS9"/>
<reference evidence="1 2" key="1">
    <citation type="journal article" date="2015" name="Genome Biol. Evol.">
        <title>Comparative Genomics of a Bacterivorous Green Alga Reveals Evolutionary Causalities and Consequences of Phago-Mixotrophic Mode of Nutrition.</title>
        <authorList>
            <person name="Burns J.A."/>
            <person name="Paasch A."/>
            <person name="Narechania A."/>
            <person name="Kim E."/>
        </authorList>
    </citation>
    <scope>NUCLEOTIDE SEQUENCE [LARGE SCALE GENOMIC DNA]</scope>
    <source>
        <strain evidence="1 2">PLY_AMNH</strain>
    </source>
</reference>
<accession>A0AAE0EMS9</accession>
<keyword evidence="2" id="KW-1185">Reference proteome</keyword>
<dbReference type="Proteomes" id="UP001190700">
    <property type="component" value="Unassembled WGS sequence"/>
</dbReference>
<dbReference type="EMBL" id="LGRX02035555">
    <property type="protein sequence ID" value="KAK3234111.1"/>
    <property type="molecule type" value="Genomic_DNA"/>
</dbReference>
<sequence>MDGRLFATEHSRASSCGGQEPLWMARMRARGIRTMGYLDDFFCILETKEEAKEAMMHWLTGFSAARQSALDWFAKRLADLQRLPREVQKESDLMLEGGMWQSDAAGAILVGEWPTLSGSWASRKAGEWRRLRAVLDWVEALLAMEAPAGAGTPTLPGKTIQCGERCHWVPLRAVPGSPLCPVQTLQRLSACAEAQQERLERQRAREASNFVAVA</sequence>
<evidence type="ECO:0000313" key="1">
    <source>
        <dbReference type="EMBL" id="KAK3234111.1"/>
    </source>
</evidence>